<comment type="caution">
    <text evidence="1">The sequence shown here is derived from an EMBL/GenBank/DDBJ whole genome shotgun (WGS) entry which is preliminary data.</text>
</comment>
<proteinExistence type="predicted"/>
<gene>
    <name evidence="1" type="ORF">EU557_20160</name>
</gene>
<accession>A0A4Z0MFA0</accession>
<protein>
    <submittedName>
        <fullName evidence="1">Uncharacterized protein</fullName>
    </submittedName>
</protein>
<organism evidence="1 2">
    <name type="scientific">Hymenobacter wooponensis</name>
    <dbReference type="NCBI Taxonomy" id="1525360"/>
    <lineage>
        <taxon>Bacteria</taxon>
        <taxon>Pseudomonadati</taxon>
        <taxon>Bacteroidota</taxon>
        <taxon>Cytophagia</taxon>
        <taxon>Cytophagales</taxon>
        <taxon>Hymenobacteraceae</taxon>
        <taxon>Hymenobacter</taxon>
    </lineage>
</organism>
<dbReference type="Proteomes" id="UP000298284">
    <property type="component" value="Unassembled WGS sequence"/>
</dbReference>
<sequence length="133" mass="15052">MGQNLALEIKVIQRFINKAKQDRYIQFVSSPRNRRKFIADLSHSGFLKEETFEIVNGIEEQVIRQALQRHSVTASTCYVISDNPRIDAQILEISEAIRVTVGRGLGTLLVFGDAALVYYESETMNIRYISTAG</sequence>
<evidence type="ECO:0000313" key="1">
    <source>
        <dbReference type="EMBL" id="TGD78423.1"/>
    </source>
</evidence>
<evidence type="ECO:0000313" key="2">
    <source>
        <dbReference type="Proteomes" id="UP000298284"/>
    </source>
</evidence>
<dbReference type="OrthoDB" id="669913at2"/>
<dbReference type="RefSeq" id="WP_135532283.1">
    <property type="nucleotide sequence ID" value="NZ_SRKZ01000006.1"/>
</dbReference>
<dbReference type="AlphaFoldDB" id="A0A4Z0MFA0"/>
<reference evidence="1 2" key="1">
    <citation type="submission" date="2019-04" db="EMBL/GenBank/DDBJ databases">
        <authorList>
            <person name="Feng G."/>
            <person name="Zhang J."/>
            <person name="Zhu H."/>
        </authorList>
    </citation>
    <scope>NUCLEOTIDE SEQUENCE [LARGE SCALE GENOMIC DNA]</scope>
    <source>
        <strain evidence="1 2">JCM 19491</strain>
    </source>
</reference>
<keyword evidence="2" id="KW-1185">Reference proteome</keyword>
<name>A0A4Z0MFA0_9BACT</name>
<dbReference type="EMBL" id="SRKZ01000006">
    <property type="protein sequence ID" value="TGD78423.1"/>
    <property type="molecule type" value="Genomic_DNA"/>
</dbReference>